<dbReference type="PANTHER" id="PTHR45954:SF1">
    <property type="entry name" value="LD33695P"/>
    <property type="match status" value="1"/>
</dbReference>
<dbReference type="GO" id="GO:0005092">
    <property type="term" value="F:GDP-dissociation inhibitor activity"/>
    <property type="evidence" value="ECO:0007669"/>
    <property type="project" value="TreeGrafter"/>
</dbReference>
<evidence type="ECO:0000256" key="3">
    <source>
        <dbReference type="ARBA" id="ARBA00022737"/>
    </source>
</evidence>
<keyword evidence="6" id="KW-1185">Reference proteome</keyword>
<reference evidence="7" key="2">
    <citation type="submission" date="2019-09" db="UniProtKB">
        <authorList>
            <consortium name="WormBaseParasite"/>
        </authorList>
    </citation>
    <scope>IDENTIFICATION</scope>
</reference>
<evidence type="ECO:0000256" key="2">
    <source>
        <dbReference type="ARBA" id="ARBA00022490"/>
    </source>
</evidence>
<dbReference type="WBParaSite" id="HPBE_0001124901-mRNA-1">
    <property type="protein sequence ID" value="HPBE_0001124901-mRNA-1"/>
    <property type="gene ID" value="HPBE_0001124901"/>
</dbReference>
<evidence type="ECO:0000256" key="1">
    <source>
        <dbReference type="ARBA" id="ARBA00004496"/>
    </source>
</evidence>
<organism evidence="6 7">
    <name type="scientific">Heligmosomoides polygyrus</name>
    <name type="common">Parasitic roundworm</name>
    <dbReference type="NCBI Taxonomy" id="6339"/>
    <lineage>
        <taxon>Eukaryota</taxon>
        <taxon>Metazoa</taxon>
        <taxon>Ecdysozoa</taxon>
        <taxon>Nematoda</taxon>
        <taxon>Chromadorea</taxon>
        <taxon>Rhabditida</taxon>
        <taxon>Rhabditina</taxon>
        <taxon>Rhabditomorpha</taxon>
        <taxon>Strongyloidea</taxon>
        <taxon>Heligmosomidae</taxon>
        <taxon>Heligmosomoides</taxon>
    </lineage>
</organism>
<dbReference type="GO" id="GO:0001965">
    <property type="term" value="F:G-protein alpha-subunit binding"/>
    <property type="evidence" value="ECO:0007669"/>
    <property type="project" value="TreeGrafter"/>
</dbReference>
<keyword evidence="3" id="KW-0677">Repeat</keyword>
<dbReference type="EMBL" id="UZAH01027037">
    <property type="protein sequence ID" value="VDO87968.1"/>
    <property type="molecule type" value="Genomic_DNA"/>
</dbReference>
<reference evidence="5 6" key="1">
    <citation type="submission" date="2018-11" db="EMBL/GenBank/DDBJ databases">
        <authorList>
            <consortium name="Pathogen Informatics"/>
        </authorList>
    </citation>
    <scope>NUCLEOTIDE SEQUENCE [LARGE SCALE GENOMIC DNA]</scope>
</reference>
<accession>A0A183FT84</accession>
<comment type="subcellular location">
    <subcellularLocation>
        <location evidence="1">Cytoplasm</location>
    </subcellularLocation>
</comment>
<dbReference type="InterPro" id="IPR052386">
    <property type="entry name" value="GPSM"/>
</dbReference>
<dbReference type="SUPFAM" id="SSF48452">
    <property type="entry name" value="TPR-like"/>
    <property type="match status" value="1"/>
</dbReference>
<gene>
    <name evidence="5" type="ORF">HPBE_LOCUS11250</name>
</gene>
<dbReference type="InterPro" id="IPR011990">
    <property type="entry name" value="TPR-like_helical_dom_sf"/>
</dbReference>
<evidence type="ECO:0000256" key="4">
    <source>
        <dbReference type="SAM" id="Coils"/>
    </source>
</evidence>
<evidence type="ECO:0000313" key="5">
    <source>
        <dbReference type="EMBL" id="VDO87968.1"/>
    </source>
</evidence>
<dbReference type="AlphaFoldDB" id="A0A183FT84"/>
<dbReference type="GO" id="GO:0000132">
    <property type="term" value="P:establishment of mitotic spindle orientation"/>
    <property type="evidence" value="ECO:0007669"/>
    <property type="project" value="TreeGrafter"/>
</dbReference>
<evidence type="ECO:0000313" key="7">
    <source>
        <dbReference type="WBParaSite" id="HPBE_0001124901-mRNA-1"/>
    </source>
</evidence>
<name>A0A183FT84_HELPZ</name>
<proteinExistence type="predicted"/>
<dbReference type="Proteomes" id="UP000050761">
    <property type="component" value="Unassembled WGS sequence"/>
</dbReference>
<accession>A0A3P8CIJ2</accession>
<evidence type="ECO:0000313" key="6">
    <source>
        <dbReference type="Proteomes" id="UP000050761"/>
    </source>
</evidence>
<keyword evidence="2" id="KW-0963">Cytoplasm</keyword>
<dbReference type="PANTHER" id="PTHR45954">
    <property type="entry name" value="LD33695P"/>
    <property type="match status" value="1"/>
</dbReference>
<sequence>MLALLRYLLRMLQRRRVRRERPKKVVEFVTSGPPSAGQLQLTGLTSEPPKDDVIDQILSSIVLHSNKMVDSELTILAQFNCGASVTAANRKVIYAVCAGKSAPRRQQRYSNRRVRRAHVLAPGGVLGPDSSTTNPVLNNTVEDTLLKFVSRDENDEFEVAIRQAEHQLRLAEFENDELSRARAWFSLGSIHHARAQDIQENIALMNLSEAEENNESNGASDAAESVIGYNIAKALNYYCKSALVTKKLGDYESCGAIYGCIGNVLHLLGEFEEAIRFHSWECFIVPHNEELQRWKAAHRYGDEKGEFRAIQNIGNEYANLSNFDKAIEAARLIAVRMNDAQRSQRCQRFILQIEKIRSEQ</sequence>
<feature type="coiled-coil region" evidence="4">
    <location>
        <begin position="154"/>
        <end position="181"/>
    </location>
</feature>
<dbReference type="GO" id="GO:0005938">
    <property type="term" value="C:cell cortex"/>
    <property type="evidence" value="ECO:0007669"/>
    <property type="project" value="TreeGrafter"/>
</dbReference>
<dbReference type="Gene3D" id="1.25.40.10">
    <property type="entry name" value="Tetratricopeptide repeat domain"/>
    <property type="match status" value="1"/>
</dbReference>
<dbReference type="OrthoDB" id="286233at2759"/>
<keyword evidence="4" id="KW-0175">Coiled coil</keyword>
<protein>
    <submittedName>
        <fullName evidence="7">TPR_REGION domain-containing protein</fullName>
    </submittedName>
</protein>